<organism evidence="3 4">
    <name type="scientific">Elysia crispata</name>
    <name type="common">lettuce slug</name>
    <dbReference type="NCBI Taxonomy" id="231223"/>
    <lineage>
        <taxon>Eukaryota</taxon>
        <taxon>Metazoa</taxon>
        <taxon>Spiralia</taxon>
        <taxon>Lophotrochozoa</taxon>
        <taxon>Mollusca</taxon>
        <taxon>Gastropoda</taxon>
        <taxon>Heterobranchia</taxon>
        <taxon>Euthyneura</taxon>
        <taxon>Panpulmonata</taxon>
        <taxon>Sacoglossa</taxon>
        <taxon>Placobranchoidea</taxon>
        <taxon>Plakobranchidae</taxon>
        <taxon>Elysia</taxon>
    </lineage>
</organism>
<evidence type="ECO:0000313" key="3">
    <source>
        <dbReference type="EMBL" id="KAK3739611.1"/>
    </source>
</evidence>
<accession>A0AAE1CVK8</accession>
<gene>
    <name evidence="3" type="ORF">RRG08_008220</name>
</gene>
<protein>
    <recommendedName>
        <fullName evidence="2">Mutator-like transposase domain-containing protein</fullName>
    </recommendedName>
</protein>
<dbReference type="EMBL" id="JAWDGP010006510">
    <property type="protein sequence ID" value="KAK3739611.1"/>
    <property type="molecule type" value="Genomic_DNA"/>
</dbReference>
<evidence type="ECO:0000313" key="4">
    <source>
        <dbReference type="Proteomes" id="UP001283361"/>
    </source>
</evidence>
<comment type="caution">
    <text evidence="3">The sequence shown here is derived from an EMBL/GenBank/DDBJ whole genome shotgun (WGS) entry which is preliminary data.</text>
</comment>
<evidence type="ECO:0000259" key="2">
    <source>
        <dbReference type="Pfam" id="PF20700"/>
    </source>
</evidence>
<proteinExistence type="predicted"/>
<dbReference type="Pfam" id="PF20700">
    <property type="entry name" value="Mutator"/>
    <property type="match status" value="1"/>
</dbReference>
<name>A0AAE1CVK8_9GAST</name>
<keyword evidence="4" id="KW-1185">Reference proteome</keyword>
<dbReference type="InterPro" id="IPR049012">
    <property type="entry name" value="Mutator_transp_dom"/>
</dbReference>
<evidence type="ECO:0000256" key="1">
    <source>
        <dbReference type="SAM" id="MobiDB-lite"/>
    </source>
</evidence>
<sequence>MIKVRVAEIAWERSVERNKLRYVTVVSDGDSKAYNKICDLAPYRETVIEKEECLNHSALAKKETPRPHKVHIHTPLNKKLQHSHQSQPDEEMSVGCHPECQ</sequence>
<dbReference type="AlphaFoldDB" id="A0AAE1CVK8"/>
<feature type="region of interest" description="Disordered" evidence="1">
    <location>
        <begin position="78"/>
        <end position="101"/>
    </location>
</feature>
<feature type="domain" description="Mutator-like transposase" evidence="2">
    <location>
        <begin position="6"/>
        <end position="57"/>
    </location>
</feature>
<reference evidence="3" key="1">
    <citation type="journal article" date="2023" name="G3 (Bethesda)">
        <title>A reference genome for the long-term kleptoplast-retaining sea slug Elysia crispata morphotype clarki.</title>
        <authorList>
            <person name="Eastman K.E."/>
            <person name="Pendleton A.L."/>
            <person name="Shaikh M.A."/>
            <person name="Suttiyut T."/>
            <person name="Ogas R."/>
            <person name="Tomko P."/>
            <person name="Gavelis G."/>
            <person name="Widhalm J.R."/>
            <person name="Wisecaver J.H."/>
        </authorList>
    </citation>
    <scope>NUCLEOTIDE SEQUENCE</scope>
    <source>
        <strain evidence="3">ECLA1</strain>
    </source>
</reference>
<dbReference type="Proteomes" id="UP001283361">
    <property type="component" value="Unassembled WGS sequence"/>
</dbReference>